<organism evidence="2">
    <name type="scientific">bioreactor metagenome</name>
    <dbReference type="NCBI Taxonomy" id="1076179"/>
    <lineage>
        <taxon>unclassified sequences</taxon>
        <taxon>metagenomes</taxon>
        <taxon>ecological metagenomes</taxon>
    </lineage>
</organism>
<feature type="compositionally biased region" description="Low complexity" evidence="1">
    <location>
        <begin position="122"/>
        <end position="134"/>
    </location>
</feature>
<proteinExistence type="predicted"/>
<protein>
    <submittedName>
        <fullName evidence="2">Uncharacterized protein</fullName>
    </submittedName>
</protein>
<sequence>MARPGPRPRARHGPGCRTGPRWAADPTERAARRRPGQARHRRRRAEGLRWGTGRPPAHRRRGWRPSVIRAGVRAARRSARCRRCGATRCPPDGRTCAGTAPAPASARARAAARAGPARRPRTSSAPREGPVGPDRGPRGRPGGACRRPRAPRTAPGAGEHRGRCARGGPTRR</sequence>
<evidence type="ECO:0000256" key="1">
    <source>
        <dbReference type="SAM" id="MobiDB-lite"/>
    </source>
</evidence>
<comment type="caution">
    <text evidence="2">The sequence shown here is derived from an EMBL/GenBank/DDBJ whole genome shotgun (WGS) entry which is preliminary data.</text>
</comment>
<accession>A0A645B752</accession>
<gene>
    <name evidence="2" type="ORF">SDC9_104356</name>
</gene>
<feature type="compositionally biased region" description="Low complexity" evidence="1">
    <location>
        <begin position="97"/>
        <end position="115"/>
    </location>
</feature>
<feature type="compositionally biased region" description="Basic residues" evidence="1">
    <location>
        <begin position="31"/>
        <end position="44"/>
    </location>
</feature>
<feature type="region of interest" description="Disordered" evidence="1">
    <location>
        <begin position="1"/>
        <end position="172"/>
    </location>
</feature>
<name>A0A645B752_9ZZZZ</name>
<dbReference type="EMBL" id="VSSQ01016323">
    <property type="protein sequence ID" value="MPM57534.1"/>
    <property type="molecule type" value="Genomic_DNA"/>
</dbReference>
<evidence type="ECO:0000313" key="2">
    <source>
        <dbReference type="EMBL" id="MPM57534.1"/>
    </source>
</evidence>
<reference evidence="2" key="1">
    <citation type="submission" date="2019-08" db="EMBL/GenBank/DDBJ databases">
        <authorList>
            <person name="Kucharzyk K."/>
            <person name="Murdoch R.W."/>
            <person name="Higgins S."/>
            <person name="Loffler F."/>
        </authorList>
    </citation>
    <scope>NUCLEOTIDE SEQUENCE</scope>
</reference>
<feature type="compositionally biased region" description="Basic residues" evidence="1">
    <location>
        <begin position="1"/>
        <end position="14"/>
    </location>
</feature>
<dbReference type="AlphaFoldDB" id="A0A645B752"/>
<feature type="compositionally biased region" description="Basic residues" evidence="1">
    <location>
        <begin position="74"/>
        <end position="85"/>
    </location>
</feature>